<feature type="transmembrane region" description="Helical" evidence="1">
    <location>
        <begin position="602"/>
        <end position="626"/>
    </location>
</feature>
<organism evidence="2 3">
    <name type="scientific">Malacoplasma iowae DK-CPA</name>
    <dbReference type="NCBI Taxonomy" id="1394179"/>
    <lineage>
        <taxon>Bacteria</taxon>
        <taxon>Bacillati</taxon>
        <taxon>Mycoplasmatota</taxon>
        <taxon>Mycoplasmoidales</taxon>
        <taxon>Mycoplasmoidaceae</taxon>
        <taxon>Malacoplasma</taxon>
    </lineage>
</organism>
<reference evidence="2 3" key="1">
    <citation type="journal article" date="2014" name="PLoS ONE">
        <title>Reduction of Hydrogen Peroxide Accumulation and Toxicity by a Catalase from Mycoplasma iowae.</title>
        <authorList>
            <person name="Pritchard R.E."/>
            <person name="Prassinos A.J."/>
            <person name="Osborne J.D."/>
            <person name="Raviv Z."/>
            <person name="Balish M.F."/>
        </authorList>
    </citation>
    <scope>NUCLEOTIDE SEQUENCE [LARGE SCALE GENOMIC DNA]</scope>
    <source>
        <strain evidence="2 3">DK-CPA</strain>
    </source>
</reference>
<keyword evidence="1" id="KW-0812">Transmembrane</keyword>
<sequence length="671" mass="78621">MANKKSVTTQKKEFNGLKIKNLTPFYIDEINDKFFTSLQNHPNRFFVNKVLPKIQKNMDEDELEKFVEIDNLTKNNKIKLMLNLALKKIASKTGSENCDLFFVQETDKFNEPLYIKNIIPESDVEVLGDTSLDRKYDFAIDINPNSYLYTYISQLQLSFFLDDESKLLSGGFSFNKVFNDSEGIDFLECVDKIYFYNLIKHFINKQLFPLSLNNILHMLENSQPSNKKSIKPTDKAKVKVDFQQITIESLHQNWINFVNRKFLYFNDVSEKTKNYIEKDLFFSILTSSLIALCLYEELKIYFTSQKPEFILKLLDKPSLLKEDPNQNSEIDFFELANYLRTTYLDRDKIISIKNIKSAEDIADTLIEQETFEVDSLISPIFSVEVYLKSKTPIISEYDLFDKNKNLKMIYLLTISPELFGMDYSTGHFIEYKQLVDIVNKNSFVLSKLSESLSEKIENSCCELNYDYITFLSNKPSMLLIKNNTEVFQKSLLDANNSSGLYEYYMWAQIYSQSRLWKMKDIELEFNYDLYHNIDIYHKEKLKSLENLILNWYDDFFEIFHIKHIVKKIDQLSELKTSIEMLINKIRQRDELSKKDKERKSVLFAYIIASLIGFINYLGMVYTILTVVDVNSGLSTGNIVAISVATFLALILVAIFGYFSFKVLSAKYRKKR</sequence>
<feature type="transmembrane region" description="Helical" evidence="1">
    <location>
        <begin position="638"/>
        <end position="660"/>
    </location>
</feature>
<evidence type="ECO:0000313" key="2">
    <source>
        <dbReference type="EMBL" id="KFB07610.1"/>
    </source>
</evidence>
<dbReference type="NCBIfam" id="NF045750">
    <property type="entry name" value="MPN338"/>
    <property type="match status" value="1"/>
</dbReference>
<proteinExistence type="predicted"/>
<evidence type="ECO:0000256" key="1">
    <source>
        <dbReference type="SAM" id="Phobius"/>
    </source>
</evidence>
<keyword evidence="3" id="KW-1185">Reference proteome</keyword>
<dbReference type="AlphaFoldDB" id="A0A084U3S4"/>
<keyword evidence="1" id="KW-0472">Membrane</keyword>
<dbReference type="Proteomes" id="UP000028523">
    <property type="component" value="Unassembled WGS sequence"/>
</dbReference>
<name>A0A084U3S4_MALIO</name>
<dbReference type="EMBL" id="AWQU01000075">
    <property type="protein sequence ID" value="KFB07610.1"/>
    <property type="molecule type" value="Genomic_DNA"/>
</dbReference>
<comment type="caution">
    <text evidence="2">The sequence shown here is derived from an EMBL/GenBank/DDBJ whole genome shotgun (WGS) entry which is preliminary data.</text>
</comment>
<gene>
    <name evidence="2" type="ORF">P271_457</name>
</gene>
<protein>
    <submittedName>
        <fullName evidence="2">Uncharacterized protein</fullName>
    </submittedName>
</protein>
<evidence type="ECO:0000313" key="3">
    <source>
        <dbReference type="Proteomes" id="UP000028523"/>
    </source>
</evidence>
<keyword evidence="1" id="KW-1133">Transmembrane helix</keyword>
<dbReference type="RefSeq" id="WP_004025314.1">
    <property type="nucleotide sequence ID" value="NZ_AWQU01000075.1"/>
</dbReference>
<accession>A0A084U3S4</accession>